<gene>
    <name evidence="1" type="ORF">QTJ16_001512</name>
</gene>
<name>A0AAD9T445_9HELO</name>
<reference evidence="1" key="1">
    <citation type="submission" date="2023-06" db="EMBL/GenBank/DDBJ databases">
        <title>Draft genome of Marssonina rosae.</title>
        <authorList>
            <person name="Cheng Q."/>
        </authorList>
    </citation>
    <scope>NUCLEOTIDE SEQUENCE</scope>
    <source>
        <strain evidence="1">R4</strain>
    </source>
</reference>
<dbReference type="Proteomes" id="UP001285354">
    <property type="component" value="Unassembled WGS sequence"/>
</dbReference>
<proteinExistence type="predicted"/>
<evidence type="ECO:0000313" key="2">
    <source>
        <dbReference type="Proteomes" id="UP001285354"/>
    </source>
</evidence>
<accession>A0AAD9T445</accession>
<dbReference type="EMBL" id="JAUBYV010000002">
    <property type="protein sequence ID" value="KAK2628409.1"/>
    <property type="molecule type" value="Genomic_DNA"/>
</dbReference>
<evidence type="ECO:0000313" key="1">
    <source>
        <dbReference type="EMBL" id="KAK2628409.1"/>
    </source>
</evidence>
<protein>
    <submittedName>
        <fullName evidence="1">Uncharacterized protein</fullName>
    </submittedName>
</protein>
<organism evidence="1 2">
    <name type="scientific">Diplocarpon rosae</name>
    <dbReference type="NCBI Taxonomy" id="946125"/>
    <lineage>
        <taxon>Eukaryota</taxon>
        <taxon>Fungi</taxon>
        <taxon>Dikarya</taxon>
        <taxon>Ascomycota</taxon>
        <taxon>Pezizomycotina</taxon>
        <taxon>Leotiomycetes</taxon>
        <taxon>Helotiales</taxon>
        <taxon>Drepanopezizaceae</taxon>
        <taxon>Diplocarpon</taxon>
    </lineage>
</organism>
<comment type="caution">
    <text evidence="1">The sequence shown here is derived from an EMBL/GenBank/DDBJ whole genome shotgun (WGS) entry which is preliminary data.</text>
</comment>
<dbReference type="AlphaFoldDB" id="A0AAD9T445"/>
<keyword evidence="2" id="KW-1185">Reference proteome</keyword>
<sequence>MSLESTVTPTFHHAFQASTPGHLQRKPFAFDPPSAAQIAAASATLRAAYPGVPDEEITARAQQQCLSNLEHLLCARLEQNLSCHLCASNSGSGAAPNHRRSEDIRESAHALRLSTALQFLEVFRGRAVLTPETMKDINVRWAGLELMALNADQQADTRRCPGMLKRLQEASAMADCREALRREFEAASETAWAESWPAKPDLEAAKREGDRIWREAEEYTEWCEQQDGQADQALRDLGRDLAEIEKW</sequence>